<dbReference type="AlphaFoldDB" id="A0A2S6CC53"/>
<organism evidence="1 2">
    <name type="scientific">Cercospora berteroae</name>
    <dbReference type="NCBI Taxonomy" id="357750"/>
    <lineage>
        <taxon>Eukaryota</taxon>
        <taxon>Fungi</taxon>
        <taxon>Dikarya</taxon>
        <taxon>Ascomycota</taxon>
        <taxon>Pezizomycotina</taxon>
        <taxon>Dothideomycetes</taxon>
        <taxon>Dothideomycetidae</taxon>
        <taxon>Mycosphaerellales</taxon>
        <taxon>Mycosphaerellaceae</taxon>
        <taxon>Cercospora</taxon>
    </lineage>
</organism>
<accession>A0A2S6CC53</accession>
<keyword evidence="2" id="KW-1185">Reference proteome</keyword>
<comment type="caution">
    <text evidence="1">The sequence shown here is derived from an EMBL/GenBank/DDBJ whole genome shotgun (WGS) entry which is preliminary data.</text>
</comment>
<reference evidence="2" key="1">
    <citation type="journal article" date="2017" name="bioRxiv">
        <title>Conservation of a gene cluster reveals novel cercosporin biosynthetic mechanisms and extends production to the genus Colletotrichum.</title>
        <authorList>
            <person name="de Jonge R."/>
            <person name="Ebert M.K."/>
            <person name="Huitt-Roehl C.R."/>
            <person name="Pal P."/>
            <person name="Suttle J.C."/>
            <person name="Spanner R.E."/>
            <person name="Neubauer J.D."/>
            <person name="Jurick W.M.II."/>
            <person name="Stott K.A."/>
            <person name="Secor G.A."/>
            <person name="Thomma B.P.H.J."/>
            <person name="Van de Peer Y."/>
            <person name="Townsend C.A."/>
            <person name="Bolton M.D."/>
        </authorList>
    </citation>
    <scope>NUCLEOTIDE SEQUENCE [LARGE SCALE GENOMIC DNA]</scope>
    <source>
        <strain evidence="2">CBS538.71</strain>
    </source>
</reference>
<name>A0A2S6CC53_9PEZI</name>
<gene>
    <name evidence="1" type="ORF">CBER1_07933</name>
</gene>
<protein>
    <submittedName>
        <fullName evidence="1">Uncharacterized protein</fullName>
    </submittedName>
</protein>
<evidence type="ECO:0000313" key="2">
    <source>
        <dbReference type="Proteomes" id="UP000237631"/>
    </source>
</evidence>
<dbReference type="EMBL" id="PNEN01000496">
    <property type="protein sequence ID" value="PPJ57318.1"/>
    <property type="molecule type" value="Genomic_DNA"/>
</dbReference>
<sequence length="211" mass="23827">MSDILRRVNAGEQLPLDDSYSTATGSPYPTSTQVYHPTQHYTMYRKKQGPKTFTETYRVGGATIADPLIVWIMSRPGNKRPGYAEAVEKVAREACLRANLPIIYVRSLPHDETTQHTSTGVDLVDTDYHVTVFMNSTYADGKSEAGPNVYYFHHFEYQGHVYVNVVPETLHPINMSSKAERLITGPKDILNPELWKVNWPNKGQGLAVLDW</sequence>
<proteinExistence type="predicted"/>
<dbReference type="Proteomes" id="UP000237631">
    <property type="component" value="Unassembled WGS sequence"/>
</dbReference>
<evidence type="ECO:0000313" key="1">
    <source>
        <dbReference type="EMBL" id="PPJ57318.1"/>
    </source>
</evidence>